<dbReference type="Proteomes" id="UP000821845">
    <property type="component" value="Chromosome 8"/>
</dbReference>
<accession>A0ACB7RPB9</accession>
<sequence length="87" mass="10154">MRGIPEFRIFVYLRFRSLDTSDEQGRSRQDINQRNSIRKTDHETERRHAEALHEPEATIVESLLTSLESSTTASAKKKQLVDELRAR</sequence>
<keyword evidence="2" id="KW-1185">Reference proteome</keyword>
<comment type="caution">
    <text evidence="1">The sequence shown here is derived from an EMBL/GenBank/DDBJ whole genome shotgun (WGS) entry which is preliminary data.</text>
</comment>
<gene>
    <name evidence="1" type="ORF">HPB50_018977</name>
</gene>
<evidence type="ECO:0000313" key="1">
    <source>
        <dbReference type="EMBL" id="KAH6924511.1"/>
    </source>
</evidence>
<protein>
    <submittedName>
        <fullName evidence="1">Uncharacterized protein</fullName>
    </submittedName>
</protein>
<dbReference type="EMBL" id="CM023488">
    <property type="protein sequence ID" value="KAH6924511.1"/>
    <property type="molecule type" value="Genomic_DNA"/>
</dbReference>
<organism evidence="1 2">
    <name type="scientific">Hyalomma asiaticum</name>
    <name type="common">Tick</name>
    <dbReference type="NCBI Taxonomy" id="266040"/>
    <lineage>
        <taxon>Eukaryota</taxon>
        <taxon>Metazoa</taxon>
        <taxon>Ecdysozoa</taxon>
        <taxon>Arthropoda</taxon>
        <taxon>Chelicerata</taxon>
        <taxon>Arachnida</taxon>
        <taxon>Acari</taxon>
        <taxon>Parasitiformes</taxon>
        <taxon>Ixodida</taxon>
        <taxon>Ixodoidea</taxon>
        <taxon>Ixodidae</taxon>
        <taxon>Hyalomminae</taxon>
        <taxon>Hyalomma</taxon>
    </lineage>
</organism>
<evidence type="ECO:0000313" key="2">
    <source>
        <dbReference type="Proteomes" id="UP000821845"/>
    </source>
</evidence>
<proteinExistence type="predicted"/>
<reference evidence="1" key="1">
    <citation type="submission" date="2020-05" db="EMBL/GenBank/DDBJ databases">
        <title>Large-scale comparative analyses of tick genomes elucidate their genetic diversity and vector capacities.</title>
        <authorList>
            <person name="Jia N."/>
            <person name="Wang J."/>
            <person name="Shi W."/>
            <person name="Du L."/>
            <person name="Sun Y."/>
            <person name="Zhan W."/>
            <person name="Jiang J."/>
            <person name="Wang Q."/>
            <person name="Zhang B."/>
            <person name="Ji P."/>
            <person name="Sakyi L.B."/>
            <person name="Cui X."/>
            <person name="Yuan T."/>
            <person name="Jiang B."/>
            <person name="Yang W."/>
            <person name="Lam T.T.-Y."/>
            <person name="Chang Q."/>
            <person name="Ding S."/>
            <person name="Wang X."/>
            <person name="Zhu J."/>
            <person name="Ruan X."/>
            <person name="Zhao L."/>
            <person name="Wei J."/>
            <person name="Que T."/>
            <person name="Du C."/>
            <person name="Cheng J."/>
            <person name="Dai P."/>
            <person name="Han X."/>
            <person name="Huang E."/>
            <person name="Gao Y."/>
            <person name="Liu J."/>
            <person name="Shao H."/>
            <person name="Ye R."/>
            <person name="Li L."/>
            <person name="Wei W."/>
            <person name="Wang X."/>
            <person name="Wang C."/>
            <person name="Yang T."/>
            <person name="Huo Q."/>
            <person name="Li W."/>
            <person name="Guo W."/>
            <person name="Chen H."/>
            <person name="Zhou L."/>
            <person name="Ni X."/>
            <person name="Tian J."/>
            <person name="Zhou Y."/>
            <person name="Sheng Y."/>
            <person name="Liu T."/>
            <person name="Pan Y."/>
            <person name="Xia L."/>
            <person name="Li J."/>
            <person name="Zhao F."/>
            <person name="Cao W."/>
        </authorList>
    </citation>
    <scope>NUCLEOTIDE SEQUENCE</scope>
    <source>
        <strain evidence="1">Hyas-2018</strain>
    </source>
</reference>
<name>A0ACB7RPB9_HYAAI</name>